<evidence type="ECO:0000313" key="2">
    <source>
        <dbReference type="EMBL" id="TDG47162.1"/>
    </source>
</evidence>
<organism evidence="2 3">
    <name type="scientific">Drosophila navojoa</name>
    <name type="common">Fruit fly</name>
    <dbReference type="NCBI Taxonomy" id="7232"/>
    <lineage>
        <taxon>Eukaryota</taxon>
        <taxon>Metazoa</taxon>
        <taxon>Ecdysozoa</taxon>
        <taxon>Arthropoda</taxon>
        <taxon>Hexapoda</taxon>
        <taxon>Insecta</taxon>
        <taxon>Pterygota</taxon>
        <taxon>Neoptera</taxon>
        <taxon>Endopterygota</taxon>
        <taxon>Diptera</taxon>
        <taxon>Brachycera</taxon>
        <taxon>Muscomorpha</taxon>
        <taxon>Ephydroidea</taxon>
        <taxon>Drosophilidae</taxon>
        <taxon>Drosophila</taxon>
    </lineage>
</organism>
<name>A0A484BFV3_DRONA</name>
<comment type="caution">
    <text evidence="2">The sequence shown here is derived from an EMBL/GenBank/DDBJ whole genome shotgun (WGS) entry which is preliminary data.</text>
</comment>
<dbReference type="OrthoDB" id="5864054at2759"/>
<proteinExistence type="predicted"/>
<protein>
    <submittedName>
        <fullName evidence="2">Uncharacterized protein</fullName>
    </submittedName>
</protein>
<dbReference type="OMA" id="CIWPATD"/>
<dbReference type="EMBL" id="LSRL02000048">
    <property type="protein sequence ID" value="TDG47162.1"/>
    <property type="molecule type" value="Genomic_DNA"/>
</dbReference>
<dbReference type="AlphaFoldDB" id="A0A484BFV3"/>
<sequence length="167" mass="18224">MASAAAAAAAAASMTETAPDVDGCASEIGATDDICVVEMLQPNDTVRNNKPHSSPSCTRSQRATRDACRRRGSVGGKCIWPATDWLRKLRNNQSQPQQLPQLLEQQQQELESHTRRSSVLLMVLLSGNEMEAKAVVVSEQKSLKTTPQRLSRSHADDLDEAIDALWL</sequence>
<evidence type="ECO:0000313" key="3">
    <source>
        <dbReference type="Proteomes" id="UP000295192"/>
    </source>
</evidence>
<keyword evidence="3" id="KW-1185">Reference proteome</keyword>
<evidence type="ECO:0000256" key="1">
    <source>
        <dbReference type="SAM" id="MobiDB-lite"/>
    </source>
</evidence>
<feature type="region of interest" description="Disordered" evidence="1">
    <location>
        <begin position="45"/>
        <end position="65"/>
    </location>
</feature>
<reference evidence="2 3" key="1">
    <citation type="journal article" date="2019" name="J. Hered.">
        <title>An Improved Genome Assembly for Drosophila navojoa, the Basal Species in the mojavensis Cluster.</title>
        <authorList>
            <person name="Vanderlinde T."/>
            <person name="Dupim E.G."/>
            <person name="Nazario-Yepiz N.O."/>
            <person name="Carvalho A.B."/>
        </authorList>
    </citation>
    <scope>NUCLEOTIDE SEQUENCE [LARGE SCALE GENOMIC DNA]</scope>
    <source>
        <strain evidence="2">Navoj_Jal97</strain>
        <tissue evidence="2">Whole organism</tissue>
    </source>
</reference>
<accession>A0A484BFV3</accession>
<gene>
    <name evidence="2" type="ORF">AWZ03_006427</name>
</gene>
<feature type="compositionally biased region" description="Polar residues" evidence="1">
    <location>
        <begin position="45"/>
        <end position="61"/>
    </location>
</feature>
<dbReference type="Proteomes" id="UP000295192">
    <property type="component" value="Unassembled WGS sequence"/>
</dbReference>